<dbReference type="InterPro" id="IPR009339">
    <property type="entry name" value="DUF998"/>
</dbReference>
<feature type="transmembrane region" description="Helical" evidence="1">
    <location>
        <begin position="194"/>
        <end position="210"/>
    </location>
</feature>
<name>A0A516Q2L5_9ACTN</name>
<dbReference type="Proteomes" id="UP000319263">
    <property type="component" value="Chromosome"/>
</dbReference>
<evidence type="ECO:0000256" key="1">
    <source>
        <dbReference type="SAM" id="Phobius"/>
    </source>
</evidence>
<keyword evidence="1" id="KW-1133">Transmembrane helix</keyword>
<keyword evidence="1" id="KW-0812">Transmembrane</keyword>
<dbReference type="AlphaFoldDB" id="A0A516Q2L5"/>
<protein>
    <submittedName>
        <fullName evidence="2">DUF998 domain-containing protein</fullName>
    </submittedName>
</protein>
<dbReference type="KEGG" id="mik:FOE78_18750"/>
<organism evidence="2 3">
    <name type="scientific">Microlunatus elymi</name>
    <dbReference type="NCBI Taxonomy" id="2596828"/>
    <lineage>
        <taxon>Bacteria</taxon>
        <taxon>Bacillati</taxon>
        <taxon>Actinomycetota</taxon>
        <taxon>Actinomycetes</taxon>
        <taxon>Propionibacteriales</taxon>
        <taxon>Propionibacteriaceae</taxon>
        <taxon>Microlunatus</taxon>
    </lineage>
</organism>
<dbReference type="Pfam" id="PF06197">
    <property type="entry name" value="DUF998"/>
    <property type="match status" value="1"/>
</dbReference>
<dbReference type="EMBL" id="CP041692">
    <property type="protein sequence ID" value="QDP97677.1"/>
    <property type="molecule type" value="Genomic_DNA"/>
</dbReference>
<dbReference type="OrthoDB" id="5143386at2"/>
<feature type="transmembrane region" description="Helical" evidence="1">
    <location>
        <begin position="20"/>
        <end position="42"/>
    </location>
</feature>
<feature type="transmembrane region" description="Helical" evidence="1">
    <location>
        <begin position="122"/>
        <end position="140"/>
    </location>
</feature>
<feature type="transmembrane region" description="Helical" evidence="1">
    <location>
        <begin position="90"/>
        <end position="110"/>
    </location>
</feature>
<keyword evidence="1" id="KW-0472">Membrane</keyword>
<proteinExistence type="predicted"/>
<sequence>MVRDHRFRDGCRVSENIRLVAVLSAIALVPMVAAHVLGAATINPLIDPISWYAFIPGGAFMIMAGGSLLALLGVILTVRMYRARLATGPVPALAMIIFSTSLILVGIFPTNPPHTDPTVAATIHRVAAGSAFAALPLAGLKIAASIHGPCSALPRALRRSAIALAGLVGAFLAIHIPLAIAGSGIAAFGFLERAGFVIMISYLFLLAATIDREGVSYPAEADVKVLRQTSSQGVGASPSLVSASVESTTYDRVKI</sequence>
<feature type="transmembrane region" description="Helical" evidence="1">
    <location>
        <begin position="54"/>
        <end position="78"/>
    </location>
</feature>
<reference evidence="2 3" key="1">
    <citation type="submission" date="2019-07" db="EMBL/GenBank/DDBJ databases">
        <title>Microlunatus dokdonensis sp. nov. isolated from the rhizospheric soil of the wild plant Elymus tsukushiensis.</title>
        <authorList>
            <person name="Ghim S.-Y."/>
            <person name="Hwang Y.-J."/>
            <person name="Son J.-S."/>
            <person name="Shin J.-H."/>
        </authorList>
    </citation>
    <scope>NUCLEOTIDE SEQUENCE [LARGE SCALE GENOMIC DNA]</scope>
    <source>
        <strain evidence="2 3">KUDC0627</strain>
    </source>
</reference>
<evidence type="ECO:0000313" key="3">
    <source>
        <dbReference type="Proteomes" id="UP000319263"/>
    </source>
</evidence>
<keyword evidence="3" id="KW-1185">Reference proteome</keyword>
<evidence type="ECO:0000313" key="2">
    <source>
        <dbReference type="EMBL" id="QDP97677.1"/>
    </source>
</evidence>
<gene>
    <name evidence="2" type="ORF">FOE78_18750</name>
</gene>
<accession>A0A516Q2L5</accession>
<feature type="transmembrane region" description="Helical" evidence="1">
    <location>
        <begin position="161"/>
        <end position="188"/>
    </location>
</feature>